<evidence type="ECO:0000256" key="1">
    <source>
        <dbReference type="SAM" id="Phobius"/>
    </source>
</evidence>
<gene>
    <name evidence="2" type="ORF">G7B40_041565</name>
</gene>
<keyword evidence="1" id="KW-0812">Transmembrane</keyword>
<dbReference type="Proteomes" id="UP000667802">
    <property type="component" value="Unassembled WGS sequence"/>
</dbReference>
<accession>A0AAP5IIV3</accession>
<dbReference type="EMBL" id="JAALHA020000045">
    <property type="protein sequence ID" value="MDR9900945.1"/>
    <property type="molecule type" value="Genomic_DNA"/>
</dbReference>
<keyword evidence="3" id="KW-1185">Reference proteome</keyword>
<evidence type="ECO:0008006" key="4">
    <source>
        <dbReference type="Google" id="ProtNLM"/>
    </source>
</evidence>
<keyword evidence="1" id="KW-0472">Membrane</keyword>
<comment type="caution">
    <text evidence="2">The sequence shown here is derived from an EMBL/GenBank/DDBJ whole genome shotgun (WGS) entry which is preliminary data.</text>
</comment>
<feature type="transmembrane region" description="Helical" evidence="1">
    <location>
        <begin position="19"/>
        <end position="37"/>
    </location>
</feature>
<evidence type="ECO:0000313" key="3">
    <source>
        <dbReference type="Proteomes" id="UP000667802"/>
    </source>
</evidence>
<dbReference type="RefSeq" id="WP_208351131.1">
    <property type="nucleotide sequence ID" value="NZ_JAALHA020000045.1"/>
</dbReference>
<keyword evidence="1" id="KW-1133">Transmembrane helix</keyword>
<proteinExistence type="predicted"/>
<dbReference type="AlphaFoldDB" id="A0AAP5IIV3"/>
<sequence length="185" mass="21089">MDIGTQKDLTKPDAITEQILIILGIASNSLYNTGVYLSRQRYFKDKKAVSYAKLCSELKTDENYKIMHSQAGQQTLRSVQEAFSSFRELERMSKSGELKQKPRLPHYRTKGGLYQITYPGQAIKVIEGDGCKWLEIPLGRAGKAFFEGIKYITLPYPKRMFEKGQLETQTQLRGARAKTRTLILS</sequence>
<name>A0AAP5IIV3_9CYAN</name>
<organism evidence="2 3">
    <name type="scientific">Aetokthonos hydrillicola Thurmond2011</name>
    <dbReference type="NCBI Taxonomy" id="2712845"/>
    <lineage>
        <taxon>Bacteria</taxon>
        <taxon>Bacillati</taxon>
        <taxon>Cyanobacteriota</taxon>
        <taxon>Cyanophyceae</taxon>
        <taxon>Nostocales</taxon>
        <taxon>Hapalosiphonaceae</taxon>
        <taxon>Aetokthonos</taxon>
    </lineage>
</organism>
<reference evidence="3" key="1">
    <citation type="journal article" date="2021" name="Science">
        <title>Hunting the eagle killer: A cyanobacterial neurotoxin causes vacuolar myelinopathy.</title>
        <authorList>
            <person name="Breinlinger S."/>
            <person name="Phillips T.J."/>
            <person name="Haram B.N."/>
            <person name="Mares J."/>
            <person name="Martinez Yerena J.A."/>
            <person name="Hrouzek P."/>
            <person name="Sobotka R."/>
            <person name="Henderson W.M."/>
            <person name="Schmieder P."/>
            <person name="Williams S.M."/>
            <person name="Lauderdale J.D."/>
            <person name="Wilde H.D."/>
            <person name="Gerrin W."/>
            <person name="Kust A."/>
            <person name="Washington J.W."/>
            <person name="Wagner C."/>
            <person name="Geier B."/>
            <person name="Liebeke M."/>
            <person name="Enke H."/>
            <person name="Niedermeyer T.H.J."/>
            <person name="Wilde S.B."/>
        </authorList>
    </citation>
    <scope>NUCLEOTIDE SEQUENCE [LARGE SCALE GENOMIC DNA]</scope>
    <source>
        <strain evidence="3">Thurmond2011</strain>
    </source>
</reference>
<protein>
    <recommendedName>
        <fullName evidence="4">Transposase</fullName>
    </recommendedName>
</protein>
<evidence type="ECO:0000313" key="2">
    <source>
        <dbReference type="EMBL" id="MDR9900945.1"/>
    </source>
</evidence>